<keyword evidence="1" id="KW-1133">Transmembrane helix</keyword>
<name>A0A1J1J774_9DIPT</name>
<feature type="transmembrane region" description="Helical" evidence="1">
    <location>
        <begin position="12"/>
        <end position="37"/>
    </location>
</feature>
<keyword evidence="3" id="KW-1185">Reference proteome</keyword>
<keyword evidence="1" id="KW-0812">Transmembrane</keyword>
<dbReference type="EMBL" id="CVRI01000073">
    <property type="protein sequence ID" value="CRL07834.1"/>
    <property type="molecule type" value="Genomic_DNA"/>
</dbReference>
<protein>
    <submittedName>
        <fullName evidence="2">CLUMA_CG020788, isoform A</fullName>
    </submittedName>
</protein>
<dbReference type="AlphaFoldDB" id="A0A1J1J774"/>
<dbReference type="Proteomes" id="UP000183832">
    <property type="component" value="Unassembled WGS sequence"/>
</dbReference>
<keyword evidence="1" id="KW-0472">Membrane</keyword>
<gene>
    <name evidence="2" type="ORF">CLUMA_CG020788</name>
</gene>
<proteinExistence type="predicted"/>
<organism evidence="2 3">
    <name type="scientific">Clunio marinus</name>
    <dbReference type="NCBI Taxonomy" id="568069"/>
    <lineage>
        <taxon>Eukaryota</taxon>
        <taxon>Metazoa</taxon>
        <taxon>Ecdysozoa</taxon>
        <taxon>Arthropoda</taxon>
        <taxon>Hexapoda</taxon>
        <taxon>Insecta</taxon>
        <taxon>Pterygota</taxon>
        <taxon>Neoptera</taxon>
        <taxon>Endopterygota</taxon>
        <taxon>Diptera</taxon>
        <taxon>Nematocera</taxon>
        <taxon>Chironomoidea</taxon>
        <taxon>Chironomidae</taxon>
        <taxon>Clunio</taxon>
    </lineage>
</organism>
<evidence type="ECO:0000313" key="3">
    <source>
        <dbReference type="Proteomes" id="UP000183832"/>
    </source>
</evidence>
<sequence length="71" mass="8181">MNLFDLLEEDSLWYFIVNKPIISVFVLLLTVAAGSLCCGDDDSKKGSEYKDRWDNVKLYSLLEFHPSDFLC</sequence>
<reference evidence="2 3" key="1">
    <citation type="submission" date="2015-04" db="EMBL/GenBank/DDBJ databases">
        <authorList>
            <person name="Syromyatnikov M.Y."/>
            <person name="Popov V.N."/>
        </authorList>
    </citation>
    <scope>NUCLEOTIDE SEQUENCE [LARGE SCALE GENOMIC DNA]</scope>
</reference>
<evidence type="ECO:0000313" key="2">
    <source>
        <dbReference type="EMBL" id="CRL07834.1"/>
    </source>
</evidence>
<evidence type="ECO:0000256" key="1">
    <source>
        <dbReference type="SAM" id="Phobius"/>
    </source>
</evidence>
<accession>A0A1J1J774</accession>